<dbReference type="InterPro" id="IPR029063">
    <property type="entry name" value="SAM-dependent_MTases_sf"/>
</dbReference>
<accession>A0A6F9DCS0</accession>
<dbReference type="InterPro" id="IPR026480">
    <property type="entry name" value="RMT2_dom"/>
</dbReference>
<proteinExistence type="evidence at transcript level"/>
<name>A0A6F9DCS0_9ASCI</name>
<reference evidence="7" key="1">
    <citation type="submission" date="2020-04" db="EMBL/GenBank/DDBJ databases">
        <authorList>
            <person name="Neveu A P."/>
        </authorList>
    </citation>
    <scope>NUCLEOTIDE SEQUENCE</scope>
    <source>
        <tissue evidence="7">Whole embryo</tissue>
    </source>
</reference>
<keyword evidence="3 7" id="KW-0489">Methyltransferase</keyword>
<evidence type="ECO:0000256" key="3">
    <source>
        <dbReference type="ARBA" id="ARBA00022603"/>
    </source>
</evidence>
<sequence>MQKAMKPIFGADENCKPKWTEASADYDDSDSNLKILGKPVMERWETPYMHLLAKIASSKGGHVLEIGFGMAIAATKMQEGDISDHWIIECNDGVFERLQRWGEKQPHNVVPLKGMWEDVVSCLPSNHFSGILYDTYPLSEKEWHTHQFNFIKEHAYRLLKPGGVLTYCNLTSWGDFMKTKYTDINKMFQETQVKHLVEAGFSEKNITTTVIENQPPSSCEYYATSKMIAPTILKL</sequence>
<evidence type="ECO:0000256" key="4">
    <source>
        <dbReference type="ARBA" id="ARBA00022679"/>
    </source>
</evidence>
<keyword evidence="4 7" id="KW-0808">Transferase</keyword>
<dbReference type="AlphaFoldDB" id="A0A6F9DCS0"/>
<evidence type="ECO:0000259" key="6">
    <source>
        <dbReference type="PROSITE" id="PS51559"/>
    </source>
</evidence>
<organism evidence="7">
    <name type="scientific">Phallusia mammillata</name>
    <dbReference type="NCBI Taxonomy" id="59560"/>
    <lineage>
        <taxon>Eukaryota</taxon>
        <taxon>Metazoa</taxon>
        <taxon>Chordata</taxon>
        <taxon>Tunicata</taxon>
        <taxon>Ascidiacea</taxon>
        <taxon>Phlebobranchia</taxon>
        <taxon>Ascidiidae</taxon>
        <taxon>Phallusia</taxon>
    </lineage>
</organism>
<gene>
    <name evidence="7" type="primary">Gamt</name>
</gene>
<evidence type="ECO:0000256" key="1">
    <source>
        <dbReference type="ARBA" id="ARBA00004820"/>
    </source>
</evidence>
<dbReference type="CDD" id="cd02440">
    <property type="entry name" value="AdoMet_MTases"/>
    <property type="match status" value="1"/>
</dbReference>
<dbReference type="EC" id="2.1.1.2" evidence="2"/>
<keyword evidence="5" id="KW-0949">S-adenosyl-L-methionine</keyword>
<feature type="domain" description="RMT2" evidence="6">
    <location>
        <begin position="12"/>
        <end position="235"/>
    </location>
</feature>
<dbReference type="PROSITE" id="PS51559">
    <property type="entry name" value="SAM_RMT2"/>
    <property type="match status" value="1"/>
</dbReference>
<dbReference type="EMBL" id="LR785365">
    <property type="protein sequence ID" value="CAB3248266.1"/>
    <property type="molecule type" value="mRNA"/>
</dbReference>
<dbReference type="GO" id="GO:0006601">
    <property type="term" value="P:creatine biosynthetic process"/>
    <property type="evidence" value="ECO:0007669"/>
    <property type="project" value="TreeGrafter"/>
</dbReference>
<dbReference type="FunFam" id="3.40.50.150:FF:000096">
    <property type="entry name" value="Guanidinoacetate N-methyltransferase"/>
    <property type="match status" value="1"/>
</dbReference>
<evidence type="ECO:0000256" key="2">
    <source>
        <dbReference type="ARBA" id="ARBA00012887"/>
    </source>
</evidence>
<dbReference type="PANTHER" id="PTHR32379">
    <property type="entry name" value="GUANIDINOACETATE N-METHYLTRANSFERASE"/>
    <property type="match status" value="1"/>
</dbReference>
<dbReference type="GO" id="GO:0005634">
    <property type="term" value="C:nucleus"/>
    <property type="evidence" value="ECO:0007669"/>
    <property type="project" value="TreeGrafter"/>
</dbReference>
<dbReference type="Gene3D" id="3.40.50.150">
    <property type="entry name" value="Vaccinia Virus protein VP39"/>
    <property type="match status" value="1"/>
</dbReference>
<dbReference type="SUPFAM" id="SSF53335">
    <property type="entry name" value="S-adenosyl-L-methionine-dependent methyltransferases"/>
    <property type="match status" value="1"/>
</dbReference>
<protein>
    <recommendedName>
        <fullName evidence="2">guanidinoacetate N-methyltransferase</fullName>
        <ecNumber evidence="2">2.1.1.2</ecNumber>
    </recommendedName>
</protein>
<evidence type="ECO:0000313" key="7">
    <source>
        <dbReference type="EMBL" id="CAB3248266.1"/>
    </source>
</evidence>
<dbReference type="GO" id="GO:0005737">
    <property type="term" value="C:cytoplasm"/>
    <property type="evidence" value="ECO:0007669"/>
    <property type="project" value="TreeGrafter"/>
</dbReference>
<dbReference type="GO" id="GO:0030731">
    <property type="term" value="F:guanidinoacetate N-methyltransferase activity"/>
    <property type="evidence" value="ECO:0007669"/>
    <property type="project" value="UniProtKB-EC"/>
</dbReference>
<comment type="pathway">
    <text evidence="1">Amine and polyamine biosynthesis; creatine biosynthesis; creatine from L-arginine and glycine: step 2/2.</text>
</comment>
<evidence type="ECO:0000256" key="5">
    <source>
        <dbReference type="ARBA" id="ARBA00022691"/>
    </source>
</evidence>
<dbReference type="GO" id="GO:0032259">
    <property type="term" value="P:methylation"/>
    <property type="evidence" value="ECO:0007669"/>
    <property type="project" value="UniProtKB-KW"/>
</dbReference>
<dbReference type="PANTHER" id="PTHR32379:SF1">
    <property type="entry name" value="GUANIDINOACETATE N-METHYLTRANSFERASE"/>
    <property type="match status" value="1"/>
</dbReference>
<dbReference type="InterPro" id="IPR051038">
    <property type="entry name" value="RMT2/GAMT_Mtase"/>
</dbReference>